<evidence type="ECO:0000313" key="1">
    <source>
        <dbReference type="EMBL" id="GAY72034.1"/>
    </source>
</evidence>
<name>A0A401FI46_9LACO</name>
<dbReference type="EMBL" id="BEXA01000001">
    <property type="protein sequence ID" value="GAY72034.1"/>
    <property type="molecule type" value="Genomic_DNA"/>
</dbReference>
<reference evidence="1 2" key="1">
    <citation type="submission" date="2017-11" db="EMBL/GenBank/DDBJ databases">
        <title>Draft Genome Sequence of Lactobacillus curieae NBRC 111893 isolated from Koso, a Japanese sugar-Vegetable Fermented Beverage.</title>
        <authorList>
            <person name="Chiou T.Y."/>
            <person name="Oshima K."/>
            <person name="Suda W."/>
            <person name="Hattori M."/>
            <person name="Takahashi T."/>
        </authorList>
    </citation>
    <scope>NUCLEOTIDE SEQUENCE [LARGE SCALE GENOMIC DNA]</scope>
    <source>
        <strain evidence="1 2">NBRC111893</strain>
    </source>
</reference>
<gene>
    <name evidence="1" type="ORF">NBRC111893_180</name>
</gene>
<dbReference type="Proteomes" id="UP000286974">
    <property type="component" value="Unassembled WGS sequence"/>
</dbReference>
<proteinExistence type="predicted"/>
<dbReference type="RefSeq" id="WP_125007623.1">
    <property type="nucleotide sequence ID" value="NZ_BEXA01000001.1"/>
</dbReference>
<protein>
    <submittedName>
        <fullName evidence="1">Uncharacterized protein</fullName>
    </submittedName>
</protein>
<sequence length="253" mass="27236">MKVTSKDYVLQRLVTFVFTLLLIIGGSALVGLTSRADSTGGAFTGGDSTPISNASGHNATLTVQLGNSSTSMNYDENQNRSTNATVDTNQIKEQFQSNSQKYEAKITLTNTSDQPWNNVFFHVETPALYNGYSAILGDVTADSGVTLSSVSATSVFFMANIDSKQSKSIYIPLGPASNGKNITDGLNDQWTFGVYGSATSTFMITTDTPKTPATPIFSSKSDLATGSIYLPLMITVITCIHSRLQLYNRKCQR</sequence>
<organism evidence="1 2">
    <name type="scientific">Lentilactobacillus kosonis</name>
    <dbReference type="NCBI Taxonomy" id="2810561"/>
    <lineage>
        <taxon>Bacteria</taxon>
        <taxon>Bacillati</taxon>
        <taxon>Bacillota</taxon>
        <taxon>Bacilli</taxon>
        <taxon>Lactobacillales</taxon>
        <taxon>Lactobacillaceae</taxon>
        <taxon>Lentilactobacillus</taxon>
    </lineage>
</organism>
<keyword evidence="2" id="KW-1185">Reference proteome</keyword>
<accession>A0A401FI46</accession>
<comment type="caution">
    <text evidence="1">The sequence shown here is derived from an EMBL/GenBank/DDBJ whole genome shotgun (WGS) entry which is preliminary data.</text>
</comment>
<dbReference type="AlphaFoldDB" id="A0A401FI46"/>
<evidence type="ECO:0000313" key="2">
    <source>
        <dbReference type="Proteomes" id="UP000286974"/>
    </source>
</evidence>